<evidence type="ECO:0000313" key="3">
    <source>
        <dbReference type="Proteomes" id="UP000004358"/>
    </source>
</evidence>
<organism evidence="2 3">
    <name type="scientific">Blastopirellula marina DSM 3645</name>
    <dbReference type="NCBI Taxonomy" id="314230"/>
    <lineage>
        <taxon>Bacteria</taxon>
        <taxon>Pseudomonadati</taxon>
        <taxon>Planctomycetota</taxon>
        <taxon>Planctomycetia</taxon>
        <taxon>Pirellulales</taxon>
        <taxon>Pirellulaceae</taxon>
        <taxon>Blastopirellula</taxon>
    </lineage>
</organism>
<dbReference type="Gene3D" id="3.40.720.10">
    <property type="entry name" value="Alkaline Phosphatase, subunit A"/>
    <property type="match status" value="1"/>
</dbReference>
<name>A3ZTF0_9BACT</name>
<dbReference type="AlphaFoldDB" id="A3ZTF0"/>
<sequence length="395" mass="42625">MLVIDGWSAGFLSSYGTAWLETPALNQLAAQSILVEHATVETLNLDQLYRSWFRAAHPLAPEDGFDLAAQLAQVGVPLHLLTDEALLRDAAGSFGLASAEFLPCSEPQITEHEDETELARIFALVCDWLDSDGGDELIWAHARGMAGAWDAPLDYRRSLAEDEDPEPPTYATPPSSRPEGKIEPDELLGLSQAYGGQVLLIDTLLEELLATIGALPVDRQPLLIITSSGGIPLGLHRQIGRDAALPLALFSNLTQTPLMLRLPGAAQGLTRVQSLASSSDLPATLLAWFAAPQPTRAADAARSLLLLDLPPRDRTLCATGDDLYLRTISWGARVSSDGKCQLFGKPDDRWDVNDVANRCQQITPLAIELAQQTRDAIQQGAPLPELPKELTQGLA</sequence>
<dbReference type="STRING" id="314230.DSM3645_19473"/>
<evidence type="ECO:0000256" key="1">
    <source>
        <dbReference type="SAM" id="MobiDB-lite"/>
    </source>
</evidence>
<dbReference type="Proteomes" id="UP000004358">
    <property type="component" value="Unassembled WGS sequence"/>
</dbReference>
<feature type="region of interest" description="Disordered" evidence="1">
    <location>
        <begin position="160"/>
        <end position="183"/>
    </location>
</feature>
<evidence type="ECO:0008006" key="4">
    <source>
        <dbReference type="Google" id="ProtNLM"/>
    </source>
</evidence>
<dbReference type="eggNOG" id="COG3119">
    <property type="taxonomic scope" value="Bacteria"/>
</dbReference>
<reference evidence="2 3" key="1">
    <citation type="submission" date="2006-02" db="EMBL/GenBank/DDBJ databases">
        <authorList>
            <person name="Amann R."/>
            <person name="Ferriera S."/>
            <person name="Johnson J."/>
            <person name="Kravitz S."/>
            <person name="Halpern A."/>
            <person name="Remington K."/>
            <person name="Beeson K."/>
            <person name="Tran B."/>
            <person name="Rogers Y.-H."/>
            <person name="Friedman R."/>
            <person name="Venter J.C."/>
        </authorList>
    </citation>
    <scope>NUCLEOTIDE SEQUENCE [LARGE SCALE GENOMIC DNA]</scope>
    <source>
        <strain evidence="2 3">DSM 3645</strain>
    </source>
</reference>
<comment type="caution">
    <text evidence="2">The sequence shown here is derived from an EMBL/GenBank/DDBJ whole genome shotgun (WGS) entry which is preliminary data.</text>
</comment>
<evidence type="ECO:0000313" key="2">
    <source>
        <dbReference type="EMBL" id="EAQ80209.1"/>
    </source>
</evidence>
<gene>
    <name evidence="2" type="ORF">DSM3645_19473</name>
</gene>
<dbReference type="SUPFAM" id="SSF53649">
    <property type="entry name" value="Alkaline phosphatase-like"/>
    <property type="match status" value="1"/>
</dbReference>
<dbReference type="InterPro" id="IPR017850">
    <property type="entry name" value="Alkaline_phosphatase_core_sf"/>
</dbReference>
<dbReference type="EMBL" id="AANZ01000010">
    <property type="protein sequence ID" value="EAQ80209.1"/>
    <property type="molecule type" value="Genomic_DNA"/>
</dbReference>
<proteinExistence type="predicted"/>
<accession>A3ZTF0</accession>
<protein>
    <recommendedName>
        <fullName evidence="4">Sulfatase N-terminal domain-containing protein</fullName>
    </recommendedName>
</protein>
<dbReference type="HOGENOM" id="CLU_697681_0_0_0"/>